<comment type="catalytic activity">
    <reaction evidence="18 19">
        <text>UDP-N-acetyl-alpha-D-muramate + NADP(+) = UDP-N-acetyl-3-O-(1-carboxyvinyl)-alpha-D-glucosamine + NADPH + H(+)</text>
        <dbReference type="Rhea" id="RHEA:12248"/>
        <dbReference type="ChEBI" id="CHEBI:15378"/>
        <dbReference type="ChEBI" id="CHEBI:57783"/>
        <dbReference type="ChEBI" id="CHEBI:58349"/>
        <dbReference type="ChEBI" id="CHEBI:68483"/>
        <dbReference type="ChEBI" id="CHEBI:70757"/>
        <dbReference type="EC" id="1.3.1.98"/>
    </reaction>
</comment>
<evidence type="ECO:0000256" key="10">
    <source>
        <dbReference type="ARBA" id="ARBA00022827"/>
    </source>
</evidence>
<evidence type="ECO:0000256" key="15">
    <source>
        <dbReference type="ARBA" id="ARBA00023306"/>
    </source>
</evidence>
<dbReference type="InterPro" id="IPR016166">
    <property type="entry name" value="FAD-bd_PCMH"/>
</dbReference>
<feature type="active site" description="Proton donor" evidence="19">
    <location>
        <position position="212"/>
    </location>
</feature>
<keyword evidence="8 19" id="KW-0132">Cell division</keyword>
<dbReference type="Gene3D" id="3.90.78.10">
    <property type="entry name" value="UDP-N-acetylenolpyruvoylglucosamine reductase, C-terminal domain"/>
    <property type="match status" value="1"/>
</dbReference>
<evidence type="ECO:0000313" key="22">
    <source>
        <dbReference type="Proteomes" id="UP000184275"/>
    </source>
</evidence>
<evidence type="ECO:0000259" key="20">
    <source>
        <dbReference type="PROSITE" id="PS51387"/>
    </source>
</evidence>
<evidence type="ECO:0000256" key="9">
    <source>
        <dbReference type="ARBA" id="ARBA00022630"/>
    </source>
</evidence>
<dbReference type="NCBIfam" id="NF010480">
    <property type="entry name" value="PRK13905.1"/>
    <property type="match status" value="1"/>
</dbReference>
<dbReference type="Gene3D" id="3.30.465.10">
    <property type="match status" value="1"/>
</dbReference>
<keyword evidence="9 19" id="KW-0285">Flavoprotein</keyword>
<keyword evidence="12 19" id="KW-0133">Cell shape</keyword>
<dbReference type="InterPro" id="IPR003170">
    <property type="entry name" value="MurB"/>
</dbReference>
<dbReference type="InterPro" id="IPR016167">
    <property type="entry name" value="FAD-bd_PCMH_sub1"/>
</dbReference>
<dbReference type="InterPro" id="IPR036635">
    <property type="entry name" value="MurB_C_sf"/>
</dbReference>
<evidence type="ECO:0000256" key="6">
    <source>
        <dbReference type="ARBA" id="ARBA00015188"/>
    </source>
</evidence>
<dbReference type="InterPro" id="IPR016169">
    <property type="entry name" value="FAD-bd_PCMH_sub2"/>
</dbReference>
<protein>
    <recommendedName>
        <fullName evidence="6 19">UDP-N-acetylenolpyruvoylglucosamine reductase</fullName>
        <ecNumber evidence="5 19">1.3.1.98</ecNumber>
    </recommendedName>
    <alternativeName>
        <fullName evidence="17 19">UDP-N-acetylmuramate dehydrogenase</fullName>
    </alternativeName>
</protein>
<dbReference type="HAMAP" id="MF_00037">
    <property type="entry name" value="MurB"/>
    <property type="match status" value="1"/>
</dbReference>
<feature type="active site" evidence="19">
    <location>
        <position position="162"/>
    </location>
</feature>
<dbReference type="UniPathway" id="UPA00219"/>
<dbReference type="GO" id="GO:0008360">
    <property type="term" value="P:regulation of cell shape"/>
    <property type="evidence" value="ECO:0007669"/>
    <property type="project" value="UniProtKB-KW"/>
</dbReference>
<comment type="similarity">
    <text evidence="19">Belongs to the MurB family.</text>
</comment>
<dbReference type="GO" id="GO:0051301">
    <property type="term" value="P:cell division"/>
    <property type="evidence" value="ECO:0007669"/>
    <property type="project" value="UniProtKB-KW"/>
</dbReference>
<dbReference type="Proteomes" id="UP000184275">
    <property type="component" value="Unassembled WGS sequence"/>
</dbReference>
<dbReference type="Gene3D" id="3.30.43.10">
    <property type="entry name" value="Uridine Diphospho-n-acetylenolpyruvylglucosamine Reductase, domain 2"/>
    <property type="match status" value="1"/>
</dbReference>
<evidence type="ECO:0000256" key="13">
    <source>
        <dbReference type="ARBA" id="ARBA00022984"/>
    </source>
</evidence>
<dbReference type="Pfam" id="PF01565">
    <property type="entry name" value="FAD_binding_4"/>
    <property type="match status" value="1"/>
</dbReference>
<dbReference type="PROSITE" id="PS51387">
    <property type="entry name" value="FAD_PCMH"/>
    <property type="match status" value="1"/>
</dbReference>
<comment type="subcellular location">
    <subcellularLocation>
        <location evidence="3 19">Cytoplasm</location>
    </subcellularLocation>
</comment>
<reference evidence="22" key="1">
    <citation type="submission" date="2016-11" db="EMBL/GenBank/DDBJ databases">
        <authorList>
            <person name="Varghese N."/>
            <person name="Submissions S."/>
        </authorList>
    </citation>
    <scope>NUCLEOTIDE SEQUENCE [LARGE SCALE GENOMIC DNA]</scope>
    <source>
        <strain evidence="22">UWOS</strain>
    </source>
</reference>
<keyword evidence="22" id="KW-1185">Reference proteome</keyword>
<sequence length="289" mass="31217">MSQIQENADSKKLTTFRAGGSIRYFAVAESVEEIPELQKFAKEKGVPFFLLGFGSNVLVSDSGFDGLIVKLGKNFSHFKFDKERLSVKAATPLSLIARTSATLGLSGMHLLAGIPGSIGGAVTMNAGAYGQEIGQTLDSVEFLDEDGKIKTFSREECGFAYRKSSFQNSPKIILGATFKLSQGDSAELLAEQKRILAERQAKQPLEFPSAGSVFKRNGSHFPGALVEQAGFKGFTLGGAQISTKHANFIINIGNATAQQIYDLSEIAKEKVFKASGVNLEREIIFLGRF</sequence>
<comment type="cofactor">
    <cofactor evidence="1 19">
        <name>FAD</name>
        <dbReference type="ChEBI" id="CHEBI:57692"/>
    </cofactor>
</comment>
<dbReference type="GO" id="GO:0009252">
    <property type="term" value="P:peptidoglycan biosynthetic process"/>
    <property type="evidence" value="ECO:0007669"/>
    <property type="project" value="UniProtKB-UniRule"/>
</dbReference>
<evidence type="ECO:0000256" key="11">
    <source>
        <dbReference type="ARBA" id="ARBA00022857"/>
    </source>
</evidence>
<evidence type="ECO:0000256" key="4">
    <source>
        <dbReference type="ARBA" id="ARBA00004752"/>
    </source>
</evidence>
<evidence type="ECO:0000256" key="2">
    <source>
        <dbReference type="ARBA" id="ARBA00003921"/>
    </source>
</evidence>
<evidence type="ECO:0000256" key="19">
    <source>
        <dbReference type="HAMAP-Rule" id="MF_00037"/>
    </source>
</evidence>
<dbReference type="SUPFAM" id="SSF56194">
    <property type="entry name" value="Uridine diphospho-N-Acetylenolpyruvylglucosamine reductase, MurB, C-terminal domain"/>
    <property type="match status" value="1"/>
</dbReference>
<accession>A0A1M6WNC5</accession>
<evidence type="ECO:0000313" key="21">
    <source>
        <dbReference type="EMBL" id="SHK95270.1"/>
    </source>
</evidence>
<evidence type="ECO:0000256" key="18">
    <source>
        <dbReference type="ARBA" id="ARBA00048914"/>
    </source>
</evidence>
<gene>
    <name evidence="19" type="primary">murB</name>
    <name evidence="21" type="ORF">SAMN05720469_1263</name>
</gene>
<evidence type="ECO:0000256" key="8">
    <source>
        <dbReference type="ARBA" id="ARBA00022618"/>
    </source>
</evidence>
<dbReference type="PANTHER" id="PTHR21071">
    <property type="entry name" value="UDP-N-ACETYLENOLPYRUVOYLGLUCOSAMINE REDUCTASE"/>
    <property type="match status" value="1"/>
</dbReference>
<dbReference type="PANTHER" id="PTHR21071:SF4">
    <property type="entry name" value="UDP-N-ACETYLENOLPYRUVOYLGLUCOSAMINE REDUCTASE"/>
    <property type="match status" value="1"/>
</dbReference>
<dbReference type="EC" id="1.3.1.98" evidence="5 19"/>
<dbReference type="SUPFAM" id="SSF56176">
    <property type="entry name" value="FAD-binding/transporter-associated domain-like"/>
    <property type="match status" value="1"/>
</dbReference>
<keyword evidence="15 19" id="KW-0131">Cell cycle</keyword>
<evidence type="ECO:0000256" key="17">
    <source>
        <dbReference type="ARBA" id="ARBA00031026"/>
    </source>
</evidence>
<dbReference type="GO" id="GO:0008762">
    <property type="term" value="F:UDP-N-acetylmuramate dehydrogenase activity"/>
    <property type="evidence" value="ECO:0007669"/>
    <property type="project" value="UniProtKB-UniRule"/>
</dbReference>
<dbReference type="InterPro" id="IPR011601">
    <property type="entry name" value="MurB_C"/>
</dbReference>
<organism evidence="21 22">
    <name type="scientific">Fibrobacter intestinalis</name>
    <dbReference type="NCBI Taxonomy" id="28122"/>
    <lineage>
        <taxon>Bacteria</taxon>
        <taxon>Pseudomonadati</taxon>
        <taxon>Fibrobacterota</taxon>
        <taxon>Fibrobacteria</taxon>
        <taxon>Fibrobacterales</taxon>
        <taxon>Fibrobacteraceae</taxon>
        <taxon>Fibrobacter</taxon>
    </lineage>
</organism>
<evidence type="ECO:0000256" key="5">
    <source>
        <dbReference type="ARBA" id="ARBA00012518"/>
    </source>
</evidence>
<dbReference type="EMBL" id="FRAW01000026">
    <property type="protein sequence ID" value="SHK95270.1"/>
    <property type="molecule type" value="Genomic_DNA"/>
</dbReference>
<evidence type="ECO:0000256" key="3">
    <source>
        <dbReference type="ARBA" id="ARBA00004496"/>
    </source>
</evidence>
<evidence type="ECO:0000256" key="7">
    <source>
        <dbReference type="ARBA" id="ARBA00022490"/>
    </source>
</evidence>
<feature type="active site" evidence="19">
    <location>
        <position position="282"/>
    </location>
</feature>
<keyword evidence="7 19" id="KW-0963">Cytoplasm</keyword>
<dbReference type="GO" id="GO:0071555">
    <property type="term" value="P:cell wall organization"/>
    <property type="evidence" value="ECO:0007669"/>
    <property type="project" value="UniProtKB-KW"/>
</dbReference>
<keyword evidence="16 19" id="KW-0961">Cell wall biogenesis/degradation</keyword>
<dbReference type="AlphaFoldDB" id="A0A1M6WNC5"/>
<keyword evidence="13 19" id="KW-0573">Peptidoglycan synthesis</keyword>
<dbReference type="InterPro" id="IPR006094">
    <property type="entry name" value="Oxid_FAD_bind_N"/>
</dbReference>
<dbReference type="GO" id="GO:0005829">
    <property type="term" value="C:cytosol"/>
    <property type="evidence" value="ECO:0007669"/>
    <property type="project" value="TreeGrafter"/>
</dbReference>
<evidence type="ECO:0000256" key="16">
    <source>
        <dbReference type="ARBA" id="ARBA00023316"/>
    </source>
</evidence>
<dbReference type="InterPro" id="IPR036318">
    <property type="entry name" value="FAD-bd_PCMH-like_sf"/>
</dbReference>
<evidence type="ECO:0000256" key="12">
    <source>
        <dbReference type="ARBA" id="ARBA00022960"/>
    </source>
</evidence>
<keyword evidence="14 19" id="KW-0560">Oxidoreductase</keyword>
<feature type="domain" description="FAD-binding PCMH-type" evidence="20">
    <location>
        <begin position="17"/>
        <end position="183"/>
    </location>
</feature>
<name>A0A1M6WNC5_9BACT</name>
<keyword evidence="11 19" id="KW-0521">NADP</keyword>
<dbReference type="Pfam" id="PF02873">
    <property type="entry name" value="MurB_C"/>
    <property type="match status" value="1"/>
</dbReference>
<dbReference type="GO" id="GO:0071949">
    <property type="term" value="F:FAD binding"/>
    <property type="evidence" value="ECO:0007669"/>
    <property type="project" value="InterPro"/>
</dbReference>
<comment type="function">
    <text evidence="2 19">Cell wall formation.</text>
</comment>
<evidence type="ECO:0000256" key="14">
    <source>
        <dbReference type="ARBA" id="ARBA00023002"/>
    </source>
</evidence>
<dbReference type="NCBIfam" id="TIGR00179">
    <property type="entry name" value="murB"/>
    <property type="match status" value="1"/>
</dbReference>
<proteinExistence type="inferred from homology"/>
<comment type="pathway">
    <text evidence="4 19">Cell wall biogenesis; peptidoglycan biosynthesis.</text>
</comment>
<evidence type="ECO:0000256" key="1">
    <source>
        <dbReference type="ARBA" id="ARBA00001974"/>
    </source>
</evidence>
<keyword evidence="10 19" id="KW-0274">FAD</keyword>